<sequence>MFLRMALSSENCGGLADDDAMAGAAMIRMGAIRNIDTLVGHSDRASCSTDKSVRLYSYSSSSSDSSSSSSSASASPPSYRFSLNTTIPTSHSRTVRNLAFSPTGATLATASFDSTVGIWVQVNEAGVDDGENGGAGGEAEWEPVDPLEGHESECKSVAWSADGRLLASCSRDKSVWVWEAVGPAEFECLAVLMEHSQDVKCVTWHPTDEVLASASYDDTIRLYAADPYDDEWTCTHTLAAHAGTVWTLSFSPCGRYLASAGDDLVIKLWERISNEDESAYEQGELGAAQREEGGRMGPWSRGGVRIGPKERWRWEVVGEIADAHDRTVYSLDWQTGGVRARDGGLGRIVTAGGDGRINVFQLTQPASAKPGTSPSYALLASIEDAHGVSDVNHVAWCTLSPAQAAKTLQRLEGGEGEDEEEEGAGESKTGEGKEGVEQEDEDEDPRWKGARDMFASAGDDGLVKVWMVDP</sequence>
<feature type="region of interest" description="Disordered" evidence="4">
    <location>
        <begin position="410"/>
        <end position="455"/>
    </location>
</feature>
<dbReference type="SUPFAM" id="SSF50978">
    <property type="entry name" value="WD40 repeat-like"/>
    <property type="match status" value="1"/>
</dbReference>
<dbReference type="AlphaFoldDB" id="A0A0D6ENB5"/>
<name>A0A0D6ENB5_SPOSA</name>
<keyword evidence="6" id="KW-1185">Reference proteome</keyword>
<dbReference type="EMBL" id="CENE01000013">
    <property type="protein sequence ID" value="CEQ41381.1"/>
    <property type="molecule type" value="Genomic_DNA"/>
</dbReference>
<feature type="repeat" description="WD" evidence="3">
    <location>
        <begin position="147"/>
        <end position="179"/>
    </location>
</feature>
<organism evidence="5 6">
    <name type="scientific">Sporidiobolus salmonicolor</name>
    <name type="common">Yeast-like fungus</name>
    <name type="synonym">Sporobolomyces salmonicolor</name>
    <dbReference type="NCBI Taxonomy" id="5005"/>
    <lineage>
        <taxon>Eukaryota</taxon>
        <taxon>Fungi</taxon>
        <taxon>Dikarya</taxon>
        <taxon>Basidiomycota</taxon>
        <taxon>Pucciniomycotina</taxon>
        <taxon>Microbotryomycetes</taxon>
        <taxon>Sporidiobolales</taxon>
        <taxon>Sporidiobolaceae</taxon>
        <taxon>Sporobolomyces</taxon>
    </lineage>
</organism>
<evidence type="ECO:0000256" key="1">
    <source>
        <dbReference type="ARBA" id="ARBA00022574"/>
    </source>
</evidence>
<dbReference type="InterPro" id="IPR028608">
    <property type="entry name" value="CIAO1/Cia1"/>
</dbReference>
<feature type="non-terminal residue" evidence="5">
    <location>
        <position position="1"/>
    </location>
</feature>
<dbReference type="PROSITE" id="PS50294">
    <property type="entry name" value="WD_REPEATS_REGION"/>
    <property type="match status" value="4"/>
</dbReference>
<dbReference type="Pfam" id="PF00400">
    <property type="entry name" value="WD40"/>
    <property type="match status" value="4"/>
</dbReference>
<protein>
    <submittedName>
        <fullName evidence="5">SPOSA6832_03102-mRNA-1:cds</fullName>
    </submittedName>
</protein>
<evidence type="ECO:0000256" key="2">
    <source>
        <dbReference type="ARBA" id="ARBA00022737"/>
    </source>
</evidence>
<dbReference type="GO" id="GO:0016226">
    <property type="term" value="P:iron-sulfur cluster assembly"/>
    <property type="evidence" value="ECO:0007669"/>
    <property type="project" value="InterPro"/>
</dbReference>
<dbReference type="OrthoDB" id="284782at2759"/>
<dbReference type="InterPro" id="IPR036322">
    <property type="entry name" value="WD40_repeat_dom_sf"/>
</dbReference>
<dbReference type="HAMAP" id="MF_03037">
    <property type="entry name" value="ciao1"/>
    <property type="match status" value="1"/>
</dbReference>
<dbReference type="PANTHER" id="PTHR19920">
    <property type="entry name" value="WD40 PROTEIN CIAO1"/>
    <property type="match status" value="1"/>
</dbReference>
<dbReference type="SMART" id="SM00320">
    <property type="entry name" value="WD40"/>
    <property type="match status" value="6"/>
</dbReference>
<dbReference type="PROSITE" id="PS50082">
    <property type="entry name" value="WD_REPEATS_2"/>
    <property type="match status" value="4"/>
</dbReference>
<feature type="repeat" description="WD" evidence="3">
    <location>
        <begin position="192"/>
        <end position="223"/>
    </location>
</feature>
<feature type="compositionally biased region" description="Acidic residues" evidence="4">
    <location>
        <begin position="414"/>
        <end position="424"/>
    </location>
</feature>
<evidence type="ECO:0000313" key="5">
    <source>
        <dbReference type="EMBL" id="CEQ41381.1"/>
    </source>
</evidence>
<evidence type="ECO:0000256" key="4">
    <source>
        <dbReference type="SAM" id="MobiDB-lite"/>
    </source>
</evidence>
<dbReference type="InterPro" id="IPR015943">
    <property type="entry name" value="WD40/YVTN_repeat-like_dom_sf"/>
</dbReference>
<accession>A0A0D6ENB5</accession>
<dbReference type="PANTHER" id="PTHR19920:SF0">
    <property type="entry name" value="CYTOSOLIC IRON-SULFUR PROTEIN ASSEMBLY PROTEIN CIAO1-RELATED"/>
    <property type="match status" value="1"/>
</dbReference>
<dbReference type="GO" id="GO:0097361">
    <property type="term" value="C:cytosolic [4Fe-4S] assembly targeting complex"/>
    <property type="evidence" value="ECO:0007669"/>
    <property type="project" value="InterPro"/>
</dbReference>
<dbReference type="InterPro" id="IPR001680">
    <property type="entry name" value="WD40_rpt"/>
</dbReference>
<dbReference type="Gene3D" id="2.130.10.10">
    <property type="entry name" value="YVTN repeat-like/Quinoprotein amine dehydrogenase"/>
    <property type="match status" value="1"/>
</dbReference>
<proteinExistence type="inferred from homology"/>
<gene>
    <name evidence="5" type="primary">SPOSA6832_03102</name>
</gene>
<feature type="repeat" description="WD" evidence="3">
    <location>
        <begin position="88"/>
        <end position="119"/>
    </location>
</feature>
<keyword evidence="2" id="KW-0677">Repeat</keyword>
<evidence type="ECO:0000313" key="6">
    <source>
        <dbReference type="Proteomes" id="UP000243876"/>
    </source>
</evidence>
<evidence type="ECO:0000256" key="3">
    <source>
        <dbReference type="PROSITE-ProRule" id="PRU00221"/>
    </source>
</evidence>
<dbReference type="Proteomes" id="UP000243876">
    <property type="component" value="Unassembled WGS sequence"/>
</dbReference>
<feature type="repeat" description="WD" evidence="3">
    <location>
        <begin position="238"/>
        <end position="270"/>
    </location>
</feature>
<keyword evidence="1 3" id="KW-0853">WD repeat</keyword>
<reference evidence="6" key="1">
    <citation type="submission" date="2015-02" db="EMBL/GenBank/DDBJ databases">
        <authorList>
            <person name="Gon?alves P."/>
        </authorList>
    </citation>
    <scope>NUCLEOTIDE SEQUENCE [LARGE SCALE GENOMIC DNA]</scope>
</reference>